<feature type="domain" description="ER-bound oxygenase mpaB/mpaB'/Rubber oxygenase catalytic" evidence="1">
    <location>
        <begin position="54"/>
        <end position="276"/>
    </location>
</feature>
<dbReference type="EMBL" id="BJYK01000006">
    <property type="protein sequence ID" value="GEN80402.1"/>
    <property type="molecule type" value="Genomic_DNA"/>
</dbReference>
<gene>
    <name evidence="2" type="ORF">AFE02nite_21360</name>
</gene>
<dbReference type="GO" id="GO:0016301">
    <property type="term" value="F:kinase activity"/>
    <property type="evidence" value="ECO:0007669"/>
    <property type="project" value="UniProtKB-KW"/>
</dbReference>
<comment type="caution">
    <text evidence="2">The sequence shown here is derived from an EMBL/GenBank/DDBJ whole genome shotgun (WGS) entry which is preliminary data.</text>
</comment>
<evidence type="ECO:0000313" key="2">
    <source>
        <dbReference type="EMBL" id="GEN80402.1"/>
    </source>
</evidence>
<reference evidence="2 3" key="1">
    <citation type="submission" date="2019-07" db="EMBL/GenBank/DDBJ databases">
        <title>Whole genome shotgun sequence of Actinotalea fermentans NBRC 105374.</title>
        <authorList>
            <person name="Hosoyama A."/>
            <person name="Uohara A."/>
            <person name="Ohji S."/>
            <person name="Ichikawa N."/>
        </authorList>
    </citation>
    <scope>NUCLEOTIDE SEQUENCE [LARGE SCALE GENOMIC DNA]</scope>
    <source>
        <strain evidence="2 3">NBRC 105374</strain>
    </source>
</reference>
<dbReference type="Proteomes" id="UP000321484">
    <property type="component" value="Unassembled WGS sequence"/>
</dbReference>
<dbReference type="PANTHER" id="PTHR36151">
    <property type="entry name" value="BLR2777 PROTEIN"/>
    <property type="match status" value="1"/>
</dbReference>
<dbReference type="InterPro" id="IPR018713">
    <property type="entry name" value="MPAB/Lcp_cat_dom"/>
</dbReference>
<dbReference type="GO" id="GO:0016491">
    <property type="term" value="F:oxidoreductase activity"/>
    <property type="evidence" value="ECO:0007669"/>
    <property type="project" value="InterPro"/>
</dbReference>
<protein>
    <submittedName>
        <fullName evidence="2">Histidine kinase</fullName>
    </submittedName>
</protein>
<accession>A0A511YYX7</accession>
<dbReference type="AlphaFoldDB" id="A0A511YYX7"/>
<evidence type="ECO:0000259" key="1">
    <source>
        <dbReference type="Pfam" id="PF09995"/>
    </source>
</evidence>
<dbReference type="PANTHER" id="PTHR36151:SF3">
    <property type="entry name" value="ER-BOUND OXYGENASE MPAB_MPAB'_RUBBER OXYGENASE CATALYTIC DOMAIN-CONTAINING PROTEIN"/>
    <property type="match status" value="1"/>
</dbReference>
<dbReference type="Pfam" id="PF09995">
    <property type="entry name" value="MPAB_Lcp_cat"/>
    <property type="match status" value="1"/>
</dbReference>
<name>A0A511YYX7_9CELL</name>
<sequence length="304" mass="32159">MRMSGMTTLTDVRRRVGGVIFERVAGADGPANRARIHTRPGPRWFPAGSPIQVVHGDASMFVGGLRALLLQSLHPSAMSAVAAHSGYRGDPWGRLARTSTFLAVTTFGAADDAADAVARVRGIHDRVRGKTPAGVPYVAGDPELLAWVHVAEVDSFLRAHDRYGARPLDRAGRDEYVRQTAVVGRALGAAGVPESVAELAERIDGFRPQLAATEAALDTAHFILREPPLGGPLRAPYGLLTAGAVELLPAWARAELRLDGSRSSARARGARASGTVVTHLIRWALAADPPPRADAGAWPVDPPA</sequence>
<proteinExistence type="predicted"/>
<keyword evidence="2" id="KW-0808">Transferase</keyword>
<keyword evidence="3" id="KW-1185">Reference proteome</keyword>
<evidence type="ECO:0000313" key="3">
    <source>
        <dbReference type="Proteomes" id="UP000321484"/>
    </source>
</evidence>
<keyword evidence="2" id="KW-0418">Kinase</keyword>
<organism evidence="2 3">
    <name type="scientific">Actinotalea fermentans</name>
    <dbReference type="NCBI Taxonomy" id="43671"/>
    <lineage>
        <taxon>Bacteria</taxon>
        <taxon>Bacillati</taxon>
        <taxon>Actinomycetota</taxon>
        <taxon>Actinomycetes</taxon>
        <taxon>Micrococcales</taxon>
        <taxon>Cellulomonadaceae</taxon>
        <taxon>Actinotalea</taxon>
    </lineage>
</organism>